<keyword evidence="1" id="KW-0479">Metal-binding</keyword>
<sequence length="507" mass="57992">MGLAPTDLASNVVVLEDEIEDELPSPLPEDAFKLPSDICNNIRANYTQIYQRTKAAKVDPPEATVVVNPDVPPVKRKRGRPRKDTKLKVVEPIINSEVQKDEVEKSPKRKRRRKTIAKTIETNEFLSVTACGLCWEEFKDQVSCDKHVAIKHGTQGPLDSEKLLMKEQKAKLQKMMRQHGILTCPNQHCKKPLLSITGYLNHIKNCKLVSIEVKSFEGFIDINFFQEESVLNNVSNSESDETPQLQKSITCRECKQTFAKDEAFETHALVSHHGLARVVGDERPFTEDDRISAQKKMLKQFGSIPCPNCPKSYLSIQGLQYHLRTCKSDTCQDMVCNYCRLLFTNLQTFREHVIAKHNGLALPVGDERVYNHDEKQKILLQVLRVNQKLICLNDGCLEEFKFVEDYFRHEESCLKAKPIFKIECGVCKQKFNTQSQFNNHSMIAHNGLARKFGLNQTFTEEEKLQALRKTLHVLKRLHCLRDGCGKTFISMGGYQYHLQICGQEVTI</sequence>
<accession>T1JD30</accession>
<dbReference type="eggNOG" id="KOG1721">
    <property type="taxonomic scope" value="Eukaryota"/>
</dbReference>
<keyword evidence="1" id="KW-0863">Zinc-finger</keyword>
<keyword evidence="5" id="KW-1185">Reference proteome</keyword>
<evidence type="ECO:0000256" key="1">
    <source>
        <dbReference type="PROSITE-ProRule" id="PRU00042"/>
    </source>
</evidence>
<evidence type="ECO:0000313" key="4">
    <source>
        <dbReference type="EnsemblMetazoa" id="SMAR011709-PA"/>
    </source>
</evidence>
<feature type="domain" description="C2H2-type" evidence="3">
    <location>
        <begin position="249"/>
        <end position="277"/>
    </location>
</feature>
<dbReference type="PANTHER" id="PTHR22979:SF3">
    <property type="entry name" value="ZINC FINGER PROTEIN 512B"/>
    <property type="match status" value="1"/>
</dbReference>
<dbReference type="EnsemblMetazoa" id="SMAR011709-RA">
    <property type="protein sequence ID" value="SMAR011709-PA"/>
    <property type="gene ID" value="SMAR011709"/>
</dbReference>
<dbReference type="SMART" id="SM00355">
    <property type="entry name" value="ZnF_C2H2"/>
    <property type="match status" value="6"/>
</dbReference>
<keyword evidence="1" id="KW-0862">Zinc</keyword>
<reference evidence="4" key="2">
    <citation type="submission" date="2015-02" db="UniProtKB">
        <authorList>
            <consortium name="EnsemblMetazoa"/>
        </authorList>
    </citation>
    <scope>IDENTIFICATION</scope>
</reference>
<dbReference type="PROSITE" id="PS50157">
    <property type="entry name" value="ZINC_FINGER_C2H2_2"/>
    <property type="match status" value="2"/>
</dbReference>
<dbReference type="STRING" id="126957.T1JD30"/>
<evidence type="ECO:0000259" key="3">
    <source>
        <dbReference type="PROSITE" id="PS50157"/>
    </source>
</evidence>
<dbReference type="PhylomeDB" id="T1JD30"/>
<dbReference type="HOGENOM" id="CLU_537843_0_0_1"/>
<dbReference type="Proteomes" id="UP000014500">
    <property type="component" value="Unassembled WGS sequence"/>
</dbReference>
<feature type="region of interest" description="Disordered" evidence="2">
    <location>
        <begin position="67"/>
        <end position="86"/>
    </location>
</feature>
<name>T1JD30_STRMM</name>
<proteinExistence type="predicted"/>
<reference evidence="5" key="1">
    <citation type="submission" date="2011-05" db="EMBL/GenBank/DDBJ databases">
        <authorList>
            <person name="Richards S.R."/>
            <person name="Qu J."/>
            <person name="Jiang H."/>
            <person name="Jhangiani S.N."/>
            <person name="Agravi P."/>
            <person name="Goodspeed R."/>
            <person name="Gross S."/>
            <person name="Mandapat C."/>
            <person name="Jackson L."/>
            <person name="Mathew T."/>
            <person name="Pu L."/>
            <person name="Thornton R."/>
            <person name="Saada N."/>
            <person name="Wilczek-Boney K.B."/>
            <person name="Lee S."/>
            <person name="Kovar C."/>
            <person name="Wu Y."/>
            <person name="Scherer S.E."/>
            <person name="Worley K.C."/>
            <person name="Muzny D.M."/>
            <person name="Gibbs R."/>
        </authorList>
    </citation>
    <scope>NUCLEOTIDE SEQUENCE</scope>
    <source>
        <strain evidence="5">Brora</strain>
    </source>
</reference>
<dbReference type="InterPro" id="IPR052274">
    <property type="entry name" value="Krueppel_C2H2_Zn-finger"/>
</dbReference>
<dbReference type="Gene3D" id="3.30.160.60">
    <property type="entry name" value="Classic Zinc Finger"/>
    <property type="match status" value="1"/>
</dbReference>
<evidence type="ECO:0000256" key="2">
    <source>
        <dbReference type="SAM" id="MobiDB-lite"/>
    </source>
</evidence>
<dbReference type="AlphaFoldDB" id="T1JD30"/>
<protein>
    <recommendedName>
        <fullName evidence="3">C2H2-type domain-containing protein</fullName>
    </recommendedName>
</protein>
<feature type="domain" description="C2H2-type" evidence="3">
    <location>
        <begin position="422"/>
        <end position="450"/>
    </location>
</feature>
<dbReference type="PANTHER" id="PTHR22979">
    <property type="entry name" value="ZINC FINGER PROTEIN-RELATED"/>
    <property type="match status" value="1"/>
</dbReference>
<evidence type="ECO:0000313" key="5">
    <source>
        <dbReference type="Proteomes" id="UP000014500"/>
    </source>
</evidence>
<dbReference type="PROSITE" id="PS00028">
    <property type="entry name" value="ZINC_FINGER_C2H2_1"/>
    <property type="match status" value="4"/>
</dbReference>
<dbReference type="InterPro" id="IPR013087">
    <property type="entry name" value="Znf_C2H2_type"/>
</dbReference>
<dbReference type="EMBL" id="JH432094">
    <property type="status" value="NOT_ANNOTATED_CDS"/>
    <property type="molecule type" value="Genomic_DNA"/>
</dbReference>
<organism evidence="4 5">
    <name type="scientific">Strigamia maritima</name>
    <name type="common">European centipede</name>
    <name type="synonym">Geophilus maritimus</name>
    <dbReference type="NCBI Taxonomy" id="126957"/>
    <lineage>
        <taxon>Eukaryota</taxon>
        <taxon>Metazoa</taxon>
        <taxon>Ecdysozoa</taxon>
        <taxon>Arthropoda</taxon>
        <taxon>Myriapoda</taxon>
        <taxon>Chilopoda</taxon>
        <taxon>Pleurostigmophora</taxon>
        <taxon>Geophilomorpha</taxon>
        <taxon>Linotaeniidae</taxon>
        <taxon>Strigamia</taxon>
    </lineage>
</organism>
<dbReference type="GO" id="GO:0008270">
    <property type="term" value="F:zinc ion binding"/>
    <property type="evidence" value="ECO:0007669"/>
    <property type="project" value="UniProtKB-KW"/>
</dbReference>